<sequence>MRAKNLYIYEPIQNDEIRLLKFIRDDDHRISAVLQAFSVGQPLPEYNSISYTWSLDEATGMTAPTLEMEGRQLPILDTIRPFFDALRGKEILLDDTWWWIDSICIDLSNVQERAQQVQHMQFIYRHAKQVIVWLGQASDDSDLAIDFIKFIHKTIHRQVTVPEIRAMLQQDHYNAQWRALTGFLSRKWWSRIWTVQEFVVPESVSFWCGMGEASREAVSLSICMADICTSAGVKENPAFTLANNRRRAWSLYKVGRKQELTLTLLASAAYFSCMDATDDRDRLYGLIGLATAQSSLRVDYTKKAAEVYLQFTKSFIEDHKSLDIICFAATYSAPSGTPVPSWVPDWKRQNPYPQVIPSMVSQSSQTHIGNFRTQQSLDFDPSVYYSASGKREAVYQFEGSTLHARGFVVDVVDGIAGNKSHDMVQSSPSRSNPRSSSADILTSVCRSLVLDRKDRYLSYAMPVADFVRDFTCLLKRIATQPESSAPQELRQWFEWTRSLQIQGLNFEGHLVDSPGPNDDDAAAAPNEDEYYQQTFFGRFYDVVVRLSFRLMVTSNGRIGMVIDKAMKGDLVCILFGCNVPILLRKSECGGSYRLIGECFLDGYMNGEALDLPDVVEQTFAIF</sequence>
<dbReference type="InterPro" id="IPR052895">
    <property type="entry name" value="HetReg/Transcr_Mod"/>
</dbReference>
<dbReference type="AlphaFoldDB" id="A0AAN7A2R3"/>
<accession>A0AAN7A2R3</accession>
<evidence type="ECO:0000313" key="3">
    <source>
        <dbReference type="Proteomes" id="UP001302321"/>
    </source>
</evidence>
<evidence type="ECO:0000259" key="1">
    <source>
        <dbReference type="Pfam" id="PF06985"/>
    </source>
</evidence>
<reference evidence="2" key="1">
    <citation type="journal article" date="2023" name="Mol. Phylogenet. Evol.">
        <title>Genome-scale phylogeny and comparative genomics of the fungal order Sordariales.</title>
        <authorList>
            <person name="Hensen N."/>
            <person name="Bonometti L."/>
            <person name="Westerberg I."/>
            <person name="Brannstrom I.O."/>
            <person name="Guillou S."/>
            <person name="Cros-Aarteil S."/>
            <person name="Calhoun S."/>
            <person name="Haridas S."/>
            <person name="Kuo A."/>
            <person name="Mondo S."/>
            <person name="Pangilinan J."/>
            <person name="Riley R."/>
            <person name="LaButti K."/>
            <person name="Andreopoulos B."/>
            <person name="Lipzen A."/>
            <person name="Chen C."/>
            <person name="Yan M."/>
            <person name="Daum C."/>
            <person name="Ng V."/>
            <person name="Clum A."/>
            <person name="Steindorff A."/>
            <person name="Ohm R.A."/>
            <person name="Martin F."/>
            <person name="Silar P."/>
            <person name="Natvig D.O."/>
            <person name="Lalanne C."/>
            <person name="Gautier V."/>
            <person name="Ament-Velasquez S.L."/>
            <person name="Kruys A."/>
            <person name="Hutchinson M.I."/>
            <person name="Powell A.J."/>
            <person name="Barry K."/>
            <person name="Miller A.N."/>
            <person name="Grigoriev I.V."/>
            <person name="Debuchy R."/>
            <person name="Gladieux P."/>
            <person name="Hiltunen Thoren M."/>
            <person name="Johannesson H."/>
        </authorList>
    </citation>
    <scope>NUCLEOTIDE SEQUENCE</scope>
    <source>
        <strain evidence="2">CBS 892.96</strain>
    </source>
</reference>
<feature type="domain" description="Heterokaryon incompatibility" evidence="1">
    <location>
        <begin position="46"/>
        <end position="197"/>
    </location>
</feature>
<dbReference type="Pfam" id="PF06985">
    <property type="entry name" value="HET"/>
    <property type="match status" value="1"/>
</dbReference>
<dbReference type="Pfam" id="PF26639">
    <property type="entry name" value="Het-6_barrel"/>
    <property type="match status" value="1"/>
</dbReference>
<keyword evidence="3" id="KW-1185">Reference proteome</keyword>
<dbReference type="EMBL" id="MU866609">
    <property type="protein sequence ID" value="KAK4171220.1"/>
    <property type="molecule type" value="Genomic_DNA"/>
</dbReference>
<protein>
    <submittedName>
        <fullName evidence="2">Heterokaryon incompatibility protein-domain-containing protein</fullName>
    </submittedName>
</protein>
<evidence type="ECO:0000313" key="2">
    <source>
        <dbReference type="EMBL" id="KAK4171220.1"/>
    </source>
</evidence>
<organism evidence="2 3">
    <name type="scientific">Triangularia setosa</name>
    <dbReference type="NCBI Taxonomy" id="2587417"/>
    <lineage>
        <taxon>Eukaryota</taxon>
        <taxon>Fungi</taxon>
        <taxon>Dikarya</taxon>
        <taxon>Ascomycota</taxon>
        <taxon>Pezizomycotina</taxon>
        <taxon>Sordariomycetes</taxon>
        <taxon>Sordariomycetidae</taxon>
        <taxon>Sordariales</taxon>
        <taxon>Podosporaceae</taxon>
        <taxon>Triangularia</taxon>
    </lineage>
</organism>
<dbReference type="PANTHER" id="PTHR24148">
    <property type="entry name" value="ANKYRIN REPEAT DOMAIN-CONTAINING PROTEIN 39 HOMOLOG-RELATED"/>
    <property type="match status" value="1"/>
</dbReference>
<reference evidence="2" key="2">
    <citation type="submission" date="2023-05" db="EMBL/GenBank/DDBJ databases">
        <authorList>
            <consortium name="Lawrence Berkeley National Laboratory"/>
            <person name="Steindorff A."/>
            <person name="Hensen N."/>
            <person name="Bonometti L."/>
            <person name="Westerberg I."/>
            <person name="Brannstrom I.O."/>
            <person name="Guillou S."/>
            <person name="Cros-Aarteil S."/>
            <person name="Calhoun S."/>
            <person name="Haridas S."/>
            <person name="Kuo A."/>
            <person name="Mondo S."/>
            <person name="Pangilinan J."/>
            <person name="Riley R."/>
            <person name="Labutti K."/>
            <person name="Andreopoulos B."/>
            <person name="Lipzen A."/>
            <person name="Chen C."/>
            <person name="Yanf M."/>
            <person name="Daum C."/>
            <person name="Ng V."/>
            <person name="Clum A."/>
            <person name="Ohm R."/>
            <person name="Martin F."/>
            <person name="Silar P."/>
            <person name="Natvig D."/>
            <person name="Lalanne C."/>
            <person name="Gautier V."/>
            <person name="Ament-Velasquez S.L."/>
            <person name="Kruys A."/>
            <person name="Hutchinson M.I."/>
            <person name="Powell A.J."/>
            <person name="Barry K."/>
            <person name="Miller A.N."/>
            <person name="Grigoriev I.V."/>
            <person name="Debuchy R."/>
            <person name="Gladieux P."/>
            <person name="Thoren M.H."/>
            <person name="Johannesson H."/>
        </authorList>
    </citation>
    <scope>NUCLEOTIDE SEQUENCE</scope>
    <source>
        <strain evidence="2">CBS 892.96</strain>
    </source>
</reference>
<dbReference type="PANTHER" id="PTHR24148:SF73">
    <property type="entry name" value="HET DOMAIN PROTEIN (AFU_ORTHOLOGUE AFUA_8G01020)"/>
    <property type="match status" value="1"/>
</dbReference>
<dbReference type="InterPro" id="IPR010730">
    <property type="entry name" value="HET"/>
</dbReference>
<comment type="caution">
    <text evidence="2">The sequence shown here is derived from an EMBL/GenBank/DDBJ whole genome shotgun (WGS) entry which is preliminary data.</text>
</comment>
<gene>
    <name evidence="2" type="ORF">QBC36DRAFT_100941</name>
</gene>
<dbReference type="Proteomes" id="UP001302321">
    <property type="component" value="Unassembled WGS sequence"/>
</dbReference>
<name>A0AAN7A2R3_9PEZI</name>
<proteinExistence type="predicted"/>